<evidence type="ECO:0000256" key="1">
    <source>
        <dbReference type="SAM" id="MobiDB-lite"/>
    </source>
</evidence>
<accession>A0A066WXY3</accession>
<organism evidence="2 3">
    <name type="scientific">Colletotrichum sublineola</name>
    <name type="common">Sorghum anthracnose fungus</name>
    <dbReference type="NCBI Taxonomy" id="1173701"/>
    <lineage>
        <taxon>Eukaryota</taxon>
        <taxon>Fungi</taxon>
        <taxon>Dikarya</taxon>
        <taxon>Ascomycota</taxon>
        <taxon>Pezizomycotina</taxon>
        <taxon>Sordariomycetes</taxon>
        <taxon>Hypocreomycetidae</taxon>
        <taxon>Glomerellales</taxon>
        <taxon>Glomerellaceae</taxon>
        <taxon>Colletotrichum</taxon>
        <taxon>Colletotrichum graminicola species complex</taxon>
    </lineage>
</organism>
<evidence type="ECO:0000313" key="3">
    <source>
        <dbReference type="Proteomes" id="UP000027238"/>
    </source>
</evidence>
<dbReference type="AlphaFoldDB" id="A0A066WXY3"/>
<dbReference type="eggNOG" id="ENOG502R9PW">
    <property type="taxonomic scope" value="Eukaryota"/>
</dbReference>
<feature type="compositionally biased region" description="Basic and acidic residues" evidence="1">
    <location>
        <begin position="1"/>
        <end position="11"/>
    </location>
</feature>
<dbReference type="HOGENOM" id="CLU_1283170_0_0_1"/>
<reference evidence="3" key="1">
    <citation type="journal article" date="2014" name="Genome Announc.">
        <title>Draft genome sequence of Colletotrichum sublineola, a destructive pathogen of cultivated sorghum.</title>
        <authorList>
            <person name="Baroncelli R."/>
            <person name="Sanz-Martin J.M."/>
            <person name="Rech G.E."/>
            <person name="Sukno S.A."/>
            <person name="Thon M.R."/>
        </authorList>
    </citation>
    <scope>NUCLEOTIDE SEQUENCE [LARGE SCALE GENOMIC DNA]</scope>
    <source>
        <strain evidence="3">TX430BB</strain>
    </source>
</reference>
<dbReference type="OMA" id="CHNAIAN"/>
<feature type="region of interest" description="Disordered" evidence="1">
    <location>
        <begin position="1"/>
        <end position="34"/>
    </location>
</feature>
<evidence type="ECO:0000313" key="2">
    <source>
        <dbReference type="EMBL" id="KDN61723.1"/>
    </source>
</evidence>
<sequence length="229" mass="25880">MEQAEGDKQRTPTEAMADDARKKGGTYSNNPKTQRTVEYLKNIPAEKRDEQRKNFLEYRSFRTTCIPHAKKTDYQQSCSRNDKINMLREACHNAIANRYKRIEYKGIDIDAHVAGFHDRAFVSNTKKNASASNSASTPSPVNEADNANPDTEQPANTLNGSQTTAPTSSPASPMADSIDHHNNITAERDEELQLLEEDYELILQEMSVRAYIQFQTAHKLRRLVEDAGF</sequence>
<feature type="compositionally biased region" description="Low complexity" evidence="1">
    <location>
        <begin position="126"/>
        <end position="142"/>
    </location>
</feature>
<feature type="region of interest" description="Disordered" evidence="1">
    <location>
        <begin position="126"/>
        <end position="178"/>
    </location>
</feature>
<dbReference type="EMBL" id="JMSE01001391">
    <property type="protein sequence ID" value="KDN61723.1"/>
    <property type="molecule type" value="Genomic_DNA"/>
</dbReference>
<comment type="caution">
    <text evidence="2">The sequence shown here is derived from an EMBL/GenBank/DDBJ whole genome shotgun (WGS) entry which is preliminary data.</text>
</comment>
<gene>
    <name evidence="2" type="ORF">CSUB01_04424</name>
</gene>
<feature type="compositionally biased region" description="Polar residues" evidence="1">
    <location>
        <begin position="148"/>
        <end position="162"/>
    </location>
</feature>
<name>A0A066WXY3_COLSU</name>
<keyword evidence="3" id="KW-1185">Reference proteome</keyword>
<proteinExistence type="predicted"/>
<dbReference type="OrthoDB" id="4823714at2759"/>
<protein>
    <submittedName>
        <fullName evidence="2">Uncharacterized protein</fullName>
    </submittedName>
</protein>
<feature type="compositionally biased region" description="Low complexity" evidence="1">
    <location>
        <begin position="163"/>
        <end position="175"/>
    </location>
</feature>
<dbReference type="Proteomes" id="UP000027238">
    <property type="component" value="Unassembled WGS sequence"/>
</dbReference>